<comment type="similarity">
    <text evidence="11">Belongs to the peptidase M48 family.</text>
</comment>
<dbReference type="Gene3D" id="3.30.2010.10">
    <property type="entry name" value="Metalloproteases ('zincins'), catalytic domain"/>
    <property type="match status" value="1"/>
</dbReference>
<comment type="caution">
    <text evidence="14">The sequence shown here is derived from an EMBL/GenBank/DDBJ whole genome shotgun (WGS) entry which is preliminary data.</text>
</comment>
<evidence type="ECO:0000313" key="14">
    <source>
        <dbReference type="EMBL" id="RED53866.1"/>
    </source>
</evidence>
<keyword evidence="7 11" id="KW-0862">Zinc</keyword>
<evidence type="ECO:0000313" key="15">
    <source>
        <dbReference type="Proteomes" id="UP000256845"/>
    </source>
</evidence>
<dbReference type="EMBL" id="QRDW01000001">
    <property type="protein sequence ID" value="RED53866.1"/>
    <property type="molecule type" value="Genomic_DNA"/>
</dbReference>
<keyword evidence="6 11" id="KW-0378">Hydrolase</keyword>
<evidence type="ECO:0000256" key="11">
    <source>
        <dbReference type="RuleBase" id="RU003983"/>
    </source>
</evidence>
<dbReference type="OrthoDB" id="7870694at2"/>
<feature type="domain" description="Peptidase M48" evidence="13">
    <location>
        <begin position="146"/>
        <end position="378"/>
    </location>
</feature>
<keyword evidence="8 12" id="KW-1133">Transmembrane helix</keyword>
<feature type="transmembrane region" description="Helical" evidence="12">
    <location>
        <begin position="83"/>
        <end position="108"/>
    </location>
</feature>
<comment type="subcellular location">
    <subcellularLocation>
        <location evidence="1">Cell membrane</location>
        <topology evidence="1">Multi-pass membrane protein</topology>
    </subcellularLocation>
</comment>
<organism evidence="14 15">
    <name type="scientific">Aestuariispira insulae</name>
    <dbReference type="NCBI Taxonomy" id="1461337"/>
    <lineage>
        <taxon>Bacteria</taxon>
        <taxon>Pseudomonadati</taxon>
        <taxon>Pseudomonadota</taxon>
        <taxon>Alphaproteobacteria</taxon>
        <taxon>Rhodospirillales</taxon>
        <taxon>Kiloniellaceae</taxon>
        <taxon>Aestuariispira</taxon>
    </lineage>
</organism>
<evidence type="ECO:0000256" key="3">
    <source>
        <dbReference type="ARBA" id="ARBA00022670"/>
    </source>
</evidence>
<dbReference type="InterPro" id="IPR001915">
    <property type="entry name" value="Peptidase_M48"/>
</dbReference>
<evidence type="ECO:0000256" key="10">
    <source>
        <dbReference type="ARBA" id="ARBA00023136"/>
    </source>
</evidence>
<dbReference type="GO" id="GO:0006508">
    <property type="term" value="P:proteolysis"/>
    <property type="evidence" value="ECO:0007669"/>
    <property type="project" value="UniProtKB-KW"/>
</dbReference>
<dbReference type="CDD" id="cd07328">
    <property type="entry name" value="M48_Ste24p_like"/>
    <property type="match status" value="1"/>
</dbReference>
<accession>A0A3D9HY81</accession>
<evidence type="ECO:0000256" key="2">
    <source>
        <dbReference type="ARBA" id="ARBA00022475"/>
    </source>
</evidence>
<evidence type="ECO:0000256" key="9">
    <source>
        <dbReference type="ARBA" id="ARBA00023049"/>
    </source>
</evidence>
<proteinExistence type="inferred from homology"/>
<dbReference type="AlphaFoldDB" id="A0A3D9HY81"/>
<comment type="cofactor">
    <cofactor evidence="11">
        <name>Zn(2+)</name>
        <dbReference type="ChEBI" id="CHEBI:29105"/>
    </cofactor>
    <text evidence="11">Binds 1 zinc ion per subunit.</text>
</comment>
<dbReference type="GO" id="GO:0046872">
    <property type="term" value="F:metal ion binding"/>
    <property type="evidence" value="ECO:0007669"/>
    <property type="project" value="UniProtKB-KW"/>
</dbReference>
<feature type="transmembrane region" description="Helical" evidence="12">
    <location>
        <begin position="258"/>
        <end position="279"/>
    </location>
</feature>
<sequence>MENWVAKDCVCPDCGSQIHAVKEFRQWYPTCEWNIGKFDPADGDSWIERIFRDQGVSHGNRLYEEIRTSSPEALRPKWTASRILATILSLSVHLLTAALALAGGYFLIFGWPSIPQILLGLTCLVLFFLMRPRFGKAPENGLSRHQAPSLFSLCDRIADQVGSPRPDLIIVDEDFNAAFGQVGFPRKTVLWIGLPLWEVLDWEERVAVLAHEFSHGANGDATRGFFMHSALLALAALLDYLRQPYDPDATIFEMVTHYFLWGLSWLVLPLLWLMLILLWRDSQRAEFLADYLATSASGTQAMKTSLSKLALSDQFHHFASKNIVSTRQSGREILKRSLSHLQNLPACELDRLSRLSQKEDARLDATHPPTCQRIGFIQSHFVDNPTIRIEDEERNAITAEFEAQKDHVGTSLIQLWAPDR</sequence>
<keyword evidence="4 12" id="KW-0812">Transmembrane</keyword>
<feature type="transmembrane region" description="Helical" evidence="12">
    <location>
        <begin position="114"/>
        <end position="130"/>
    </location>
</feature>
<dbReference type="PANTHER" id="PTHR43221:SF1">
    <property type="entry name" value="PROTEASE HTPX"/>
    <property type="match status" value="1"/>
</dbReference>
<dbReference type="RefSeq" id="WP_115934970.1">
    <property type="nucleotide sequence ID" value="NZ_QRDW01000001.1"/>
</dbReference>
<dbReference type="GO" id="GO:0004222">
    <property type="term" value="F:metalloendopeptidase activity"/>
    <property type="evidence" value="ECO:0007669"/>
    <property type="project" value="InterPro"/>
</dbReference>
<evidence type="ECO:0000256" key="12">
    <source>
        <dbReference type="SAM" id="Phobius"/>
    </source>
</evidence>
<keyword evidence="9 11" id="KW-0482">Metalloprotease</keyword>
<dbReference type="InterPro" id="IPR050083">
    <property type="entry name" value="HtpX_protease"/>
</dbReference>
<feature type="transmembrane region" description="Helical" evidence="12">
    <location>
        <begin position="221"/>
        <end position="238"/>
    </location>
</feature>
<protein>
    <submittedName>
        <fullName evidence="14">Zn-dependent protease with chaperone function</fullName>
    </submittedName>
</protein>
<evidence type="ECO:0000256" key="5">
    <source>
        <dbReference type="ARBA" id="ARBA00022723"/>
    </source>
</evidence>
<keyword evidence="5" id="KW-0479">Metal-binding</keyword>
<dbReference type="GO" id="GO:0005886">
    <property type="term" value="C:plasma membrane"/>
    <property type="evidence" value="ECO:0007669"/>
    <property type="project" value="UniProtKB-SubCell"/>
</dbReference>
<evidence type="ECO:0000256" key="1">
    <source>
        <dbReference type="ARBA" id="ARBA00004651"/>
    </source>
</evidence>
<gene>
    <name evidence="14" type="ORF">DFP90_101665</name>
</gene>
<evidence type="ECO:0000256" key="4">
    <source>
        <dbReference type="ARBA" id="ARBA00022692"/>
    </source>
</evidence>
<name>A0A3D9HY81_9PROT</name>
<evidence type="ECO:0000256" key="8">
    <source>
        <dbReference type="ARBA" id="ARBA00022989"/>
    </source>
</evidence>
<reference evidence="14 15" key="1">
    <citation type="submission" date="2018-07" db="EMBL/GenBank/DDBJ databases">
        <title>Genomic Encyclopedia of Type Strains, Phase III (KMG-III): the genomes of soil and plant-associated and newly described type strains.</title>
        <authorList>
            <person name="Whitman W."/>
        </authorList>
    </citation>
    <scope>NUCLEOTIDE SEQUENCE [LARGE SCALE GENOMIC DNA]</scope>
    <source>
        <strain evidence="14 15">CECT 8488</strain>
    </source>
</reference>
<keyword evidence="3 11" id="KW-0645">Protease</keyword>
<evidence type="ECO:0000259" key="13">
    <source>
        <dbReference type="Pfam" id="PF01435"/>
    </source>
</evidence>
<keyword evidence="10 12" id="KW-0472">Membrane</keyword>
<evidence type="ECO:0000256" key="7">
    <source>
        <dbReference type="ARBA" id="ARBA00022833"/>
    </source>
</evidence>
<dbReference type="PANTHER" id="PTHR43221">
    <property type="entry name" value="PROTEASE HTPX"/>
    <property type="match status" value="1"/>
</dbReference>
<dbReference type="Pfam" id="PF01435">
    <property type="entry name" value="Peptidase_M48"/>
    <property type="match status" value="1"/>
</dbReference>
<keyword evidence="15" id="KW-1185">Reference proteome</keyword>
<evidence type="ECO:0000256" key="6">
    <source>
        <dbReference type="ARBA" id="ARBA00022801"/>
    </source>
</evidence>
<dbReference type="Proteomes" id="UP000256845">
    <property type="component" value="Unassembled WGS sequence"/>
</dbReference>
<keyword evidence="2" id="KW-1003">Cell membrane</keyword>